<evidence type="ECO:0000313" key="7">
    <source>
        <dbReference type="EMBL" id="MBY28735.1"/>
    </source>
</evidence>
<evidence type="ECO:0000256" key="4">
    <source>
        <dbReference type="ARBA" id="ARBA00023157"/>
    </source>
</evidence>
<keyword evidence="2" id="KW-0732">Signal</keyword>
<keyword evidence="4" id="KW-1015">Disulfide bond</keyword>
<organism evidence="7">
    <name type="scientific">Schizaphis graminum</name>
    <name type="common">Green bug aphid</name>
    <dbReference type="NCBI Taxonomy" id="13262"/>
    <lineage>
        <taxon>Eukaryota</taxon>
        <taxon>Metazoa</taxon>
        <taxon>Ecdysozoa</taxon>
        <taxon>Arthropoda</taxon>
        <taxon>Hexapoda</taxon>
        <taxon>Insecta</taxon>
        <taxon>Pterygota</taxon>
        <taxon>Neoptera</taxon>
        <taxon>Paraneoptera</taxon>
        <taxon>Hemiptera</taxon>
        <taxon>Sternorrhyncha</taxon>
        <taxon>Aphidomorpha</taxon>
        <taxon>Aphidoidea</taxon>
        <taxon>Aphididae</taxon>
        <taxon>Aphidini</taxon>
        <taxon>Schizaphis</taxon>
    </lineage>
</organism>
<gene>
    <name evidence="7" type="primary">NID2</name>
    <name evidence="7" type="ORF">g.80929</name>
</gene>
<keyword evidence="3" id="KW-0677">Repeat</keyword>
<dbReference type="SMART" id="SM00179">
    <property type="entry name" value="EGF_CA"/>
    <property type="match status" value="1"/>
</dbReference>
<dbReference type="Gene3D" id="2.10.25.10">
    <property type="entry name" value="Laminin"/>
    <property type="match status" value="1"/>
</dbReference>
<feature type="domain" description="EGF-like calcium-binding" evidence="6">
    <location>
        <begin position="4"/>
        <end position="47"/>
    </location>
</feature>
<evidence type="ECO:0000256" key="1">
    <source>
        <dbReference type="ARBA" id="ARBA00022536"/>
    </source>
</evidence>
<feature type="region of interest" description="Disordered" evidence="5">
    <location>
        <begin position="70"/>
        <end position="103"/>
    </location>
</feature>
<feature type="compositionally biased region" description="Basic and acidic residues" evidence="5">
    <location>
        <begin position="90"/>
        <end position="103"/>
    </location>
</feature>
<protein>
    <submittedName>
        <fullName evidence="7">Nidogen-2</fullName>
    </submittedName>
</protein>
<accession>A0A2S2PH35</accession>
<evidence type="ECO:0000256" key="3">
    <source>
        <dbReference type="ARBA" id="ARBA00022737"/>
    </source>
</evidence>
<evidence type="ECO:0000256" key="2">
    <source>
        <dbReference type="ARBA" id="ARBA00022729"/>
    </source>
</evidence>
<name>A0A2S2PH35_SCHGA</name>
<dbReference type="PROSITE" id="PS01187">
    <property type="entry name" value="EGF_CA"/>
    <property type="match status" value="1"/>
</dbReference>
<dbReference type="CDD" id="cd00054">
    <property type="entry name" value="EGF_CA"/>
    <property type="match status" value="1"/>
</dbReference>
<keyword evidence="1" id="KW-0245">EGF-like domain</keyword>
<dbReference type="InterPro" id="IPR018097">
    <property type="entry name" value="EGF_Ca-bd_CS"/>
</dbReference>
<dbReference type="EMBL" id="GGMR01016116">
    <property type="protein sequence ID" value="MBY28735.1"/>
    <property type="molecule type" value="Transcribed_RNA"/>
</dbReference>
<dbReference type="Pfam" id="PF07645">
    <property type="entry name" value="EGF_CA"/>
    <property type="match status" value="1"/>
</dbReference>
<sequence>MCIDINECMKNVDLCDIKTETCINLPGRYKCICRWGFQWSTEQQICVPDMLVKSAEIRFVCHSTTSQPPNNRIRIDSHTLSDHYSGTREGQLKREQYTRKVEL</sequence>
<dbReference type="AlphaFoldDB" id="A0A2S2PH35"/>
<dbReference type="GO" id="GO:0005509">
    <property type="term" value="F:calcium ion binding"/>
    <property type="evidence" value="ECO:0007669"/>
    <property type="project" value="InterPro"/>
</dbReference>
<dbReference type="SUPFAM" id="SSF57196">
    <property type="entry name" value="EGF/Laminin"/>
    <property type="match status" value="1"/>
</dbReference>
<evidence type="ECO:0000256" key="5">
    <source>
        <dbReference type="SAM" id="MobiDB-lite"/>
    </source>
</evidence>
<evidence type="ECO:0000259" key="6">
    <source>
        <dbReference type="SMART" id="SM00179"/>
    </source>
</evidence>
<dbReference type="InterPro" id="IPR049883">
    <property type="entry name" value="NOTCH1_EGF-like"/>
</dbReference>
<reference evidence="7" key="1">
    <citation type="submission" date="2018-04" db="EMBL/GenBank/DDBJ databases">
        <title>Transcriptome of Schizaphis graminum biotype I.</title>
        <authorList>
            <person name="Scully E.D."/>
            <person name="Geib S.M."/>
            <person name="Palmer N.A."/>
            <person name="Koch K."/>
            <person name="Bradshaw J."/>
            <person name="Heng-Moss T."/>
            <person name="Sarath G."/>
        </authorList>
    </citation>
    <scope>NUCLEOTIDE SEQUENCE</scope>
</reference>
<proteinExistence type="predicted"/>
<dbReference type="InterPro" id="IPR001881">
    <property type="entry name" value="EGF-like_Ca-bd_dom"/>
</dbReference>
<dbReference type="FunFam" id="2.10.25.10:FF:000038">
    <property type="entry name" value="Fibrillin 2"/>
    <property type="match status" value="1"/>
</dbReference>